<dbReference type="Proteomes" id="UP000034006">
    <property type="component" value="Unassembled WGS sequence"/>
</dbReference>
<dbReference type="AlphaFoldDB" id="A0A0G1HXX7"/>
<evidence type="ECO:0000313" key="2">
    <source>
        <dbReference type="Proteomes" id="UP000034006"/>
    </source>
</evidence>
<name>A0A0G1HXX7_9BACT</name>
<comment type="caution">
    <text evidence="1">The sequence shown here is derived from an EMBL/GenBank/DDBJ whole genome shotgun (WGS) entry which is preliminary data.</text>
</comment>
<organism evidence="1 2">
    <name type="scientific">Candidatus Collierbacteria bacterium GW2011_GWB2_44_22</name>
    <dbReference type="NCBI Taxonomy" id="1618387"/>
    <lineage>
        <taxon>Bacteria</taxon>
        <taxon>Candidatus Collieribacteriota</taxon>
    </lineage>
</organism>
<evidence type="ECO:0008006" key="3">
    <source>
        <dbReference type="Google" id="ProtNLM"/>
    </source>
</evidence>
<dbReference type="STRING" id="1618387.UW44_C0008G0117"/>
<evidence type="ECO:0000313" key="1">
    <source>
        <dbReference type="EMBL" id="KKT51795.1"/>
    </source>
</evidence>
<accession>A0A0G1HXX7</accession>
<reference evidence="1 2" key="1">
    <citation type="journal article" date="2015" name="Nature">
        <title>rRNA introns, odd ribosomes, and small enigmatic genomes across a large radiation of phyla.</title>
        <authorList>
            <person name="Brown C.T."/>
            <person name="Hug L.A."/>
            <person name="Thomas B.C."/>
            <person name="Sharon I."/>
            <person name="Castelle C.J."/>
            <person name="Singh A."/>
            <person name="Wilkins M.J."/>
            <person name="Williams K.H."/>
            <person name="Banfield J.F."/>
        </authorList>
    </citation>
    <scope>NUCLEOTIDE SEQUENCE [LARGE SCALE GENOMIC DNA]</scope>
</reference>
<sequence length="262" mass="29073">MKKVLLYFLYLIALGLFVLVLRSFRGKSQEVVVLDLSIPEQSIVTEPSGVPPPSLPLWSQMKNEPGLSILKEDNRWKNYLFIVDPTQTTVSVKNFYGYMDDHWNQVASPICVINGGFFEGDGSSTFPIIEDGQITPGQKTDKFATKILYLNRGSLNIVDILSNDQIQPSQWAISGLNPSFYSGDLTVTNRTAIGVKDGLLYISITQDRTVNEVVEFLTSQFGIDRQNVIALDSGFSTQIRCDGIDYLKSSSIMGSTIIISNP</sequence>
<protein>
    <recommendedName>
        <fullName evidence="3">Phosphodiester glycosidase domain-containing protein</fullName>
    </recommendedName>
</protein>
<dbReference type="EMBL" id="LCIH01000008">
    <property type="protein sequence ID" value="KKT51795.1"/>
    <property type="molecule type" value="Genomic_DNA"/>
</dbReference>
<gene>
    <name evidence="1" type="ORF">UW44_C0008G0117</name>
</gene>
<proteinExistence type="predicted"/>